<feature type="non-terminal residue" evidence="2">
    <location>
        <position position="244"/>
    </location>
</feature>
<dbReference type="EMBL" id="KZ805362">
    <property type="protein sequence ID" value="PVI01140.1"/>
    <property type="molecule type" value="Genomic_DNA"/>
</dbReference>
<dbReference type="PANTHER" id="PTHR33112">
    <property type="entry name" value="DOMAIN PROTEIN, PUTATIVE-RELATED"/>
    <property type="match status" value="1"/>
</dbReference>
<evidence type="ECO:0000313" key="2">
    <source>
        <dbReference type="EMBL" id="PVI01140.1"/>
    </source>
</evidence>
<dbReference type="Proteomes" id="UP000244855">
    <property type="component" value="Unassembled WGS sequence"/>
</dbReference>
<dbReference type="OrthoDB" id="5135333at2759"/>
<evidence type="ECO:0000313" key="3">
    <source>
        <dbReference type="Proteomes" id="UP000244855"/>
    </source>
</evidence>
<name>A0A2V1DWD3_9PLEO</name>
<proteinExistence type="predicted"/>
<evidence type="ECO:0000259" key="1">
    <source>
        <dbReference type="Pfam" id="PF06985"/>
    </source>
</evidence>
<reference evidence="2 3" key="1">
    <citation type="journal article" date="2018" name="Sci. Rep.">
        <title>Comparative genomics provides insights into the lifestyle and reveals functional heterogeneity of dark septate endophytic fungi.</title>
        <authorList>
            <person name="Knapp D.G."/>
            <person name="Nemeth J.B."/>
            <person name="Barry K."/>
            <person name="Hainaut M."/>
            <person name="Henrissat B."/>
            <person name="Johnson J."/>
            <person name="Kuo A."/>
            <person name="Lim J.H.P."/>
            <person name="Lipzen A."/>
            <person name="Nolan M."/>
            <person name="Ohm R.A."/>
            <person name="Tamas L."/>
            <person name="Grigoriev I.V."/>
            <person name="Spatafora J.W."/>
            <person name="Nagy L.G."/>
            <person name="Kovacs G.M."/>
        </authorList>
    </citation>
    <scope>NUCLEOTIDE SEQUENCE [LARGE SCALE GENOMIC DNA]</scope>
    <source>
        <strain evidence="2 3">DSE2036</strain>
    </source>
</reference>
<protein>
    <submittedName>
        <fullName evidence="2">HET-domain-containing protein</fullName>
    </submittedName>
</protein>
<feature type="domain" description="Heterokaryon incompatibility" evidence="1">
    <location>
        <begin position="87"/>
        <end position="226"/>
    </location>
</feature>
<gene>
    <name evidence="2" type="ORF">DM02DRAFT_525587</name>
</gene>
<dbReference type="PANTHER" id="PTHR33112:SF12">
    <property type="entry name" value="HETEROKARYON INCOMPATIBILITY DOMAIN-CONTAINING PROTEIN"/>
    <property type="match status" value="1"/>
</dbReference>
<organism evidence="2 3">
    <name type="scientific">Periconia macrospinosa</name>
    <dbReference type="NCBI Taxonomy" id="97972"/>
    <lineage>
        <taxon>Eukaryota</taxon>
        <taxon>Fungi</taxon>
        <taxon>Dikarya</taxon>
        <taxon>Ascomycota</taxon>
        <taxon>Pezizomycotina</taxon>
        <taxon>Dothideomycetes</taxon>
        <taxon>Pleosporomycetidae</taxon>
        <taxon>Pleosporales</taxon>
        <taxon>Massarineae</taxon>
        <taxon>Periconiaceae</taxon>
        <taxon>Periconia</taxon>
    </lineage>
</organism>
<dbReference type="Pfam" id="PF06985">
    <property type="entry name" value="HET"/>
    <property type="match status" value="1"/>
</dbReference>
<accession>A0A2V1DWD3</accession>
<keyword evidence="3" id="KW-1185">Reference proteome</keyword>
<dbReference type="AlphaFoldDB" id="A0A2V1DWD3"/>
<dbReference type="InterPro" id="IPR010730">
    <property type="entry name" value="HET"/>
</dbReference>
<sequence length="244" mass="27535">MNAPLPPGEKIVHHIDIHQVSLAPEPGCGRLRAHSGLNSLLIAKWISSCDYSQSKDDSAAKSEPELSIRLYDVRKECIIEGNTKYRYFTLSYVWGGPQEFQSTTSNKTTMERPGGLRMESLPATLKDASFLVSQIGERYIWIDSLCIIQDDPDFKQIQISSMNLIYQFSVATIVAAYGTSVHDGLPGIQPRGWNQHCEKIQGLLLANRRPASNPTEWDTRAWTFQEEKLSRRLLTFRMGGVTFQ</sequence>
<dbReference type="STRING" id="97972.A0A2V1DWD3"/>